<accession>A0A556CKK9</accession>
<evidence type="ECO:0000313" key="1">
    <source>
        <dbReference type="EMBL" id="TSI17973.1"/>
    </source>
</evidence>
<evidence type="ECO:0000313" key="2">
    <source>
        <dbReference type="Proteomes" id="UP000316406"/>
    </source>
</evidence>
<protein>
    <recommendedName>
        <fullName evidence="3">Glycoside hydrolase family 15</fullName>
    </recommendedName>
</protein>
<dbReference type="Gene3D" id="1.50.10.10">
    <property type="match status" value="1"/>
</dbReference>
<dbReference type="SUPFAM" id="SSF48208">
    <property type="entry name" value="Six-hairpin glycosidases"/>
    <property type="match status" value="1"/>
</dbReference>
<dbReference type="GO" id="GO:0005975">
    <property type="term" value="P:carbohydrate metabolic process"/>
    <property type="evidence" value="ECO:0007669"/>
    <property type="project" value="InterPro"/>
</dbReference>
<organism evidence="1 2">
    <name type="scientific">Brevibacterium aurantiacum</name>
    <dbReference type="NCBI Taxonomy" id="273384"/>
    <lineage>
        <taxon>Bacteria</taxon>
        <taxon>Bacillati</taxon>
        <taxon>Actinomycetota</taxon>
        <taxon>Actinomycetes</taxon>
        <taxon>Micrococcales</taxon>
        <taxon>Brevibacteriaceae</taxon>
        <taxon>Brevibacterium</taxon>
    </lineage>
</organism>
<name>A0A556CKK9_BREAU</name>
<proteinExistence type="predicted"/>
<dbReference type="EMBL" id="VLTK01000003">
    <property type="protein sequence ID" value="TSI17973.1"/>
    <property type="molecule type" value="Genomic_DNA"/>
</dbReference>
<dbReference type="Proteomes" id="UP000316406">
    <property type="component" value="Unassembled WGS sequence"/>
</dbReference>
<dbReference type="PANTHER" id="PTHR31616">
    <property type="entry name" value="TREHALASE"/>
    <property type="match status" value="1"/>
</dbReference>
<evidence type="ECO:0008006" key="3">
    <source>
        <dbReference type="Google" id="ProtNLM"/>
    </source>
</evidence>
<comment type="caution">
    <text evidence="1">The sequence shown here is derived from an EMBL/GenBank/DDBJ whole genome shotgun (WGS) entry which is preliminary data.</text>
</comment>
<dbReference type="AlphaFoldDB" id="A0A556CKK9"/>
<dbReference type="GO" id="GO:0004553">
    <property type="term" value="F:hydrolase activity, hydrolyzing O-glycosyl compounds"/>
    <property type="evidence" value="ECO:0007669"/>
    <property type="project" value="TreeGrafter"/>
</dbReference>
<reference evidence="1 2" key="1">
    <citation type="submission" date="2019-07" db="EMBL/GenBank/DDBJ databases">
        <title>Draft genome sequence of Brevibacterium aurantiacum XU54 isolated from Xinjiang China.</title>
        <authorList>
            <person name="Xu X."/>
        </authorList>
    </citation>
    <scope>NUCLEOTIDE SEQUENCE [LARGE SCALE GENOMIC DNA]</scope>
    <source>
        <strain evidence="1 2">XU54</strain>
    </source>
</reference>
<sequence length="504" mass="54154">MSAAARWVPVESPSAQHRVPGFPHQFCTTEAAPFITDGGPRQKAISHMSPEPQQRRVPWPRLNRRQVLTGALAGAGLLGAGFVTSSGTDFLAPARRTDPLRSATVAFTSGTAREGIGIEMAQHLEANSRVMPGIEDLGPAARQQQFLDRCTAWITQLPEHRRDLATSALLDLWVLTDSLPATVASWDRPWRYIWPRDAAFAAVALARVGMLDLAWQHLLHLQSLQSEDGSFAARFTPDLGLAPDERPSQFDALGLLLWAVSDVHAVGARTTGRNEGVVALETMAPMLRRSSQRLLHLTERGTVLPPVSSDYWEVSESQVTLGTAGPTLLGLQALVRLAEHSSGLWDHIDGGADALGDSCNAFEATFSRTFIANGLQRYPTSGGLDSAVAYLPAAGAGLDLGESTLDHVWERLRQPAGGIKPGHGWIFDHTSWTPSTSLMGVGFARIGATTQADGVLDWLGSHRTQAGSLPEKVSAEGAAVSVAPLSWTASNVIITLDELHRPRS</sequence>
<dbReference type="InterPro" id="IPR008928">
    <property type="entry name" value="6-hairpin_glycosidase_sf"/>
</dbReference>
<gene>
    <name evidence="1" type="ORF">FO013_05120</name>
</gene>
<dbReference type="OrthoDB" id="3806982at2"/>
<keyword evidence="2" id="KW-1185">Reference proteome</keyword>
<dbReference type="InterPro" id="IPR012341">
    <property type="entry name" value="6hp_glycosidase-like_sf"/>
</dbReference>
<dbReference type="PANTHER" id="PTHR31616:SF0">
    <property type="entry name" value="GLUCAN 1,4-ALPHA-GLUCOSIDASE"/>
    <property type="match status" value="1"/>
</dbReference>